<dbReference type="EMBL" id="CP098502">
    <property type="protein sequence ID" value="UTI65021.1"/>
    <property type="molecule type" value="Genomic_DNA"/>
</dbReference>
<keyword evidence="2" id="KW-1185">Reference proteome</keyword>
<accession>A0ABY5DTM0</accession>
<dbReference type="RefSeq" id="WP_254571713.1">
    <property type="nucleotide sequence ID" value="NZ_CP098502.1"/>
</dbReference>
<gene>
    <name evidence="1" type="ORF">NBH00_02150</name>
</gene>
<dbReference type="Proteomes" id="UP001056035">
    <property type="component" value="Chromosome"/>
</dbReference>
<sequence length="67" mass="7526">MRATPRTRHPVSGTTLRLLTPFFRHSLTRDAWVLRGIGNHAGPVLVRRRPPVAHRTVAKPSGQVDPR</sequence>
<name>A0ABY5DTM0_9ACTN</name>
<evidence type="ECO:0000313" key="1">
    <source>
        <dbReference type="EMBL" id="UTI65021.1"/>
    </source>
</evidence>
<protein>
    <submittedName>
        <fullName evidence="1">Uncharacterized protein</fullName>
    </submittedName>
</protein>
<reference evidence="1 2" key="1">
    <citation type="submission" date="2022-06" db="EMBL/GenBank/DDBJ databases">
        <title>Paraconexibacter antarcticus.</title>
        <authorList>
            <person name="Kim C.S."/>
        </authorList>
    </citation>
    <scope>NUCLEOTIDE SEQUENCE [LARGE SCALE GENOMIC DNA]</scope>
    <source>
        <strain evidence="1 2">02-257</strain>
    </source>
</reference>
<evidence type="ECO:0000313" key="2">
    <source>
        <dbReference type="Proteomes" id="UP001056035"/>
    </source>
</evidence>
<proteinExistence type="predicted"/>
<organism evidence="1 2">
    <name type="scientific">Paraconexibacter antarcticus</name>
    <dbReference type="NCBI Taxonomy" id="2949664"/>
    <lineage>
        <taxon>Bacteria</taxon>
        <taxon>Bacillati</taxon>
        <taxon>Actinomycetota</taxon>
        <taxon>Thermoleophilia</taxon>
        <taxon>Solirubrobacterales</taxon>
        <taxon>Paraconexibacteraceae</taxon>
        <taxon>Paraconexibacter</taxon>
    </lineage>
</organism>